<name>A0A9D3YN00_DREPO</name>
<keyword evidence="2" id="KW-1185">Reference proteome</keyword>
<evidence type="ECO:0000313" key="1">
    <source>
        <dbReference type="EMBL" id="KAH3701769.1"/>
    </source>
</evidence>
<accession>A0A9D3YN00</accession>
<dbReference type="AlphaFoldDB" id="A0A9D3YN00"/>
<evidence type="ECO:0000313" key="2">
    <source>
        <dbReference type="Proteomes" id="UP000828390"/>
    </source>
</evidence>
<proteinExistence type="predicted"/>
<dbReference type="Proteomes" id="UP000828390">
    <property type="component" value="Unassembled WGS sequence"/>
</dbReference>
<protein>
    <submittedName>
        <fullName evidence="1">Uncharacterized protein</fullName>
    </submittedName>
</protein>
<sequence length="53" mass="5679">MVAGSVSVDTPISFPIQILYSGFPRVSVSPTLAIDRLAVDDLDSAPPKRLHDI</sequence>
<gene>
    <name evidence="1" type="ORF">DPMN_076765</name>
</gene>
<comment type="caution">
    <text evidence="1">The sequence shown here is derived from an EMBL/GenBank/DDBJ whole genome shotgun (WGS) entry which is preliminary data.</text>
</comment>
<reference evidence="1" key="1">
    <citation type="journal article" date="2019" name="bioRxiv">
        <title>The Genome of the Zebra Mussel, Dreissena polymorpha: A Resource for Invasive Species Research.</title>
        <authorList>
            <person name="McCartney M.A."/>
            <person name="Auch B."/>
            <person name="Kono T."/>
            <person name="Mallez S."/>
            <person name="Zhang Y."/>
            <person name="Obille A."/>
            <person name="Becker A."/>
            <person name="Abrahante J.E."/>
            <person name="Garbe J."/>
            <person name="Badalamenti J.P."/>
            <person name="Herman A."/>
            <person name="Mangelson H."/>
            <person name="Liachko I."/>
            <person name="Sullivan S."/>
            <person name="Sone E.D."/>
            <person name="Koren S."/>
            <person name="Silverstein K.A.T."/>
            <person name="Beckman K.B."/>
            <person name="Gohl D.M."/>
        </authorList>
    </citation>
    <scope>NUCLEOTIDE SEQUENCE</scope>
    <source>
        <strain evidence="1">Duluth1</strain>
        <tissue evidence="1">Whole animal</tissue>
    </source>
</reference>
<reference evidence="1" key="2">
    <citation type="submission" date="2020-11" db="EMBL/GenBank/DDBJ databases">
        <authorList>
            <person name="McCartney M.A."/>
            <person name="Auch B."/>
            <person name="Kono T."/>
            <person name="Mallez S."/>
            <person name="Becker A."/>
            <person name="Gohl D.M."/>
            <person name="Silverstein K.A.T."/>
            <person name="Koren S."/>
            <person name="Bechman K.B."/>
            <person name="Herman A."/>
            <person name="Abrahante J.E."/>
            <person name="Garbe J."/>
        </authorList>
    </citation>
    <scope>NUCLEOTIDE SEQUENCE</scope>
    <source>
        <strain evidence="1">Duluth1</strain>
        <tissue evidence="1">Whole animal</tissue>
    </source>
</reference>
<organism evidence="1 2">
    <name type="scientific">Dreissena polymorpha</name>
    <name type="common">Zebra mussel</name>
    <name type="synonym">Mytilus polymorpha</name>
    <dbReference type="NCBI Taxonomy" id="45954"/>
    <lineage>
        <taxon>Eukaryota</taxon>
        <taxon>Metazoa</taxon>
        <taxon>Spiralia</taxon>
        <taxon>Lophotrochozoa</taxon>
        <taxon>Mollusca</taxon>
        <taxon>Bivalvia</taxon>
        <taxon>Autobranchia</taxon>
        <taxon>Heteroconchia</taxon>
        <taxon>Euheterodonta</taxon>
        <taxon>Imparidentia</taxon>
        <taxon>Neoheterodontei</taxon>
        <taxon>Myida</taxon>
        <taxon>Dreissenoidea</taxon>
        <taxon>Dreissenidae</taxon>
        <taxon>Dreissena</taxon>
    </lineage>
</organism>
<dbReference type="EMBL" id="JAIWYP010000015">
    <property type="protein sequence ID" value="KAH3701769.1"/>
    <property type="molecule type" value="Genomic_DNA"/>
</dbReference>